<protein>
    <recommendedName>
        <fullName evidence="6">Actin-related protein 2/3 complex subunit 3</fullName>
    </recommendedName>
</protein>
<dbReference type="STRING" id="41875.K8EYM0"/>
<keyword evidence="4 6" id="KW-0009">Actin-binding</keyword>
<comment type="subcellular location">
    <subcellularLocation>
        <location evidence="1 6">Cytoplasm</location>
        <location evidence="1 6">Cytoskeleton</location>
    </subcellularLocation>
</comment>
<dbReference type="SUPFAM" id="SSF69060">
    <property type="entry name" value="Arp2/3 complex 21 kDa subunit ARPC3"/>
    <property type="match status" value="1"/>
</dbReference>
<evidence type="ECO:0000256" key="4">
    <source>
        <dbReference type="ARBA" id="ARBA00023203"/>
    </source>
</evidence>
<dbReference type="OrthoDB" id="200404at2759"/>
<dbReference type="eggNOG" id="KOG3155">
    <property type="taxonomic scope" value="Eukaryota"/>
</dbReference>
<dbReference type="GO" id="GO:0003779">
    <property type="term" value="F:actin binding"/>
    <property type="evidence" value="ECO:0007669"/>
    <property type="project" value="UniProtKB-KW"/>
</dbReference>
<sequence>MVYHSAFTELPDSIHASCGVPLLPLRTQTRGPAPKTTDFDIVDEAIQYFRPNVLFRKYAIQSDADKLLIYLTLYISQCLKRLHQNQNQASSSSSSQQGTNNNSKKNLMTEGAKLLFALAHDHFDITTGLGGIIDGPKTFQEGETLKSYLAQCREEIGLRLVDHLYVDEGTKMNKFWMAFARKKFMNKELPEY</sequence>
<dbReference type="Gene3D" id="1.10.1760.10">
    <property type="entry name" value="Actin-related protein 2/3 complex subunit 3"/>
    <property type="match status" value="1"/>
</dbReference>
<dbReference type="PANTHER" id="PTHR12391">
    <property type="entry name" value="ARP2/3 COMPLEX 21 KD SUBUNIT"/>
    <property type="match status" value="1"/>
</dbReference>
<comment type="subunit">
    <text evidence="6">Component of the Arp2/3 complex.</text>
</comment>
<dbReference type="EMBL" id="FO082271">
    <property type="protein sequence ID" value="CCO17595.1"/>
    <property type="molecule type" value="Genomic_DNA"/>
</dbReference>
<evidence type="ECO:0000256" key="2">
    <source>
        <dbReference type="ARBA" id="ARBA00010856"/>
    </source>
</evidence>
<proteinExistence type="inferred from homology"/>
<accession>K8EYM0</accession>
<evidence type="ECO:0000256" key="3">
    <source>
        <dbReference type="ARBA" id="ARBA00022490"/>
    </source>
</evidence>
<dbReference type="Pfam" id="PF04062">
    <property type="entry name" value="P21-Arc"/>
    <property type="match status" value="1"/>
</dbReference>
<dbReference type="GO" id="GO:0030833">
    <property type="term" value="P:regulation of actin filament polymerization"/>
    <property type="evidence" value="ECO:0007669"/>
    <property type="project" value="InterPro"/>
</dbReference>
<dbReference type="AlphaFoldDB" id="K8EYM0"/>
<dbReference type="RefSeq" id="XP_007511474.1">
    <property type="nucleotide sequence ID" value="XM_007511412.1"/>
</dbReference>
<evidence type="ECO:0000256" key="6">
    <source>
        <dbReference type="PIRNR" id="PIRNR016315"/>
    </source>
</evidence>
<evidence type="ECO:0000256" key="5">
    <source>
        <dbReference type="ARBA" id="ARBA00023212"/>
    </source>
</evidence>
<dbReference type="PIRSF" id="PIRSF016315">
    <property type="entry name" value="ARP2/3_P21-Arc"/>
    <property type="match status" value="1"/>
</dbReference>
<dbReference type="InterPro" id="IPR007204">
    <property type="entry name" value="ARPC3"/>
</dbReference>
<dbReference type="InterPro" id="IPR036753">
    <property type="entry name" value="ARPC3_sf"/>
</dbReference>
<reference evidence="7 8" key="1">
    <citation type="submission" date="2011-10" db="EMBL/GenBank/DDBJ databases">
        <authorList>
            <person name="Genoscope - CEA"/>
        </authorList>
    </citation>
    <scope>NUCLEOTIDE SEQUENCE [LARGE SCALE GENOMIC DNA]</scope>
    <source>
        <strain evidence="7 8">RCC 1105</strain>
    </source>
</reference>
<dbReference type="GO" id="GO:0005885">
    <property type="term" value="C:Arp2/3 protein complex"/>
    <property type="evidence" value="ECO:0007669"/>
    <property type="project" value="UniProtKB-UniRule"/>
</dbReference>
<evidence type="ECO:0000256" key="1">
    <source>
        <dbReference type="ARBA" id="ARBA00004245"/>
    </source>
</evidence>
<dbReference type="GeneID" id="19014088"/>
<gene>
    <name evidence="7" type="ORF">Bathy08g01090</name>
</gene>
<comment type="function">
    <text evidence="6">Functions as component of the Arp2/3 complex which is involved in regulation of actin polymerization and together with an activating nucleation-promoting factor (NPF) mediates the formation of branched actin networks.</text>
</comment>
<organism evidence="7 8">
    <name type="scientific">Bathycoccus prasinos</name>
    <dbReference type="NCBI Taxonomy" id="41875"/>
    <lineage>
        <taxon>Eukaryota</taxon>
        <taxon>Viridiplantae</taxon>
        <taxon>Chlorophyta</taxon>
        <taxon>Mamiellophyceae</taxon>
        <taxon>Mamiellales</taxon>
        <taxon>Bathycoccaceae</taxon>
        <taxon>Bathycoccus</taxon>
    </lineage>
</organism>
<evidence type="ECO:0000313" key="7">
    <source>
        <dbReference type="EMBL" id="CCO17595.1"/>
    </source>
</evidence>
<dbReference type="KEGG" id="bpg:Bathy08g01090"/>
<comment type="similarity">
    <text evidence="2 6">Belongs to the ARPC3 family.</text>
</comment>
<dbReference type="Proteomes" id="UP000198341">
    <property type="component" value="Chromosome 8"/>
</dbReference>
<name>K8EYM0_9CHLO</name>
<keyword evidence="3 6" id="KW-0963">Cytoplasm</keyword>
<dbReference type="GO" id="GO:0034314">
    <property type="term" value="P:Arp2/3 complex-mediated actin nucleation"/>
    <property type="evidence" value="ECO:0007669"/>
    <property type="project" value="UniProtKB-UniRule"/>
</dbReference>
<evidence type="ECO:0000313" key="8">
    <source>
        <dbReference type="Proteomes" id="UP000198341"/>
    </source>
</evidence>
<keyword evidence="5 6" id="KW-0206">Cytoskeleton</keyword>
<keyword evidence="8" id="KW-1185">Reference proteome</keyword>